<dbReference type="RefSeq" id="WP_183593511.1">
    <property type="nucleotide sequence ID" value="NZ_JACHWR010000002.1"/>
</dbReference>
<organism evidence="4 5">
    <name type="scientific">Nocardioides soli</name>
    <dbReference type="NCBI Taxonomy" id="1036020"/>
    <lineage>
        <taxon>Bacteria</taxon>
        <taxon>Bacillati</taxon>
        <taxon>Actinomycetota</taxon>
        <taxon>Actinomycetes</taxon>
        <taxon>Propionibacteriales</taxon>
        <taxon>Nocardioidaceae</taxon>
        <taxon>Nocardioides</taxon>
    </lineage>
</organism>
<dbReference type="InterPro" id="IPR025110">
    <property type="entry name" value="AMP-bd_C"/>
</dbReference>
<dbReference type="Pfam" id="PF00501">
    <property type="entry name" value="AMP-binding"/>
    <property type="match status" value="1"/>
</dbReference>
<dbReference type="InterPro" id="IPR050237">
    <property type="entry name" value="ATP-dep_AMP-bd_enzyme"/>
</dbReference>
<dbReference type="Pfam" id="PF13193">
    <property type="entry name" value="AMP-binding_C"/>
    <property type="match status" value="1"/>
</dbReference>
<feature type="domain" description="AMP-binding enzyme C-terminal" evidence="3">
    <location>
        <begin position="383"/>
        <end position="457"/>
    </location>
</feature>
<feature type="region of interest" description="Disordered" evidence="1">
    <location>
        <begin position="471"/>
        <end position="492"/>
    </location>
</feature>
<gene>
    <name evidence="4" type="ORF">FHU40_003554</name>
</gene>
<keyword evidence="5" id="KW-1185">Reference proteome</keyword>
<keyword evidence="4" id="KW-0436">Ligase</keyword>
<protein>
    <submittedName>
        <fullName evidence="4">Acyl-CoA synthetase (AMP-forming)/AMP-acid ligase II</fullName>
    </submittedName>
</protein>
<dbReference type="AlphaFoldDB" id="A0A7W4VXQ4"/>
<name>A0A7W4VXQ4_9ACTN</name>
<evidence type="ECO:0000259" key="2">
    <source>
        <dbReference type="Pfam" id="PF00501"/>
    </source>
</evidence>
<evidence type="ECO:0000313" key="5">
    <source>
        <dbReference type="Proteomes" id="UP000589626"/>
    </source>
</evidence>
<dbReference type="InterPro" id="IPR045851">
    <property type="entry name" value="AMP-bd_C_sf"/>
</dbReference>
<dbReference type="GO" id="GO:0016878">
    <property type="term" value="F:acid-thiol ligase activity"/>
    <property type="evidence" value="ECO:0007669"/>
    <property type="project" value="UniProtKB-ARBA"/>
</dbReference>
<dbReference type="PANTHER" id="PTHR43767:SF1">
    <property type="entry name" value="NONRIBOSOMAL PEPTIDE SYNTHASE PES1 (EUROFUNG)-RELATED"/>
    <property type="match status" value="1"/>
</dbReference>
<dbReference type="InterPro" id="IPR000873">
    <property type="entry name" value="AMP-dep_synth/lig_dom"/>
</dbReference>
<dbReference type="Gene3D" id="3.30.300.30">
    <property type="match status" value="1"/>
</dbReference>
<proteinExistence type="predicted"/>
<dbReference type="SUPFAM" id="SSF56801">
    <property type="entry name" value="Acetyl-CoA synthetase-like"/>
    <property type="match status" value="1"/>
</dbReference>
<evidence type="ECO:0000259" key="3">
    <source>
        <dbReference type="Pfam" id="PF13193"/>
    </source>
</evidence>
<comment type="caution">
    <text evidence="4">The sequence shown here is derived from an EMBL/GenBank/DDBJ whole genome shotgun (WGS) entry which is preliminary data.</text>
</comment>
<feature type="compositionally biased region" description="Low complexity" evidence="1">
    <location>
        <begin position="473"/>
        <end position="486"/>
    </location>
</feature>
<dbReference type="EMBL" id="JACHWR010000002">
    <property type="protein sequence ID" value="MBB3043736.1"/>
    <property type="molecule type" value="Genomic_DNA"/>
</dbReference>
<dbReference type="Proteomes" id="UP000589626">
    <property type="component" value="Unassembled WGS sequence"/>
</dbReference>
<dbReference type="PANTHER" id="PTHR43767">
    <property type="entry name" value="LONG-CHAIN-FATTY-ACID--COA LIGASE"/>
    <property type="match status" value="1"/>
</dbReference>
<evidence type="ECO:0000313" key="4">
    <source>
        <dbReference type="EMBL" id="MBB3043736.1"/>
    </source>
</evidence>
<accession>A0A7W4VXQ4</accession>
<dbReference type="InterPro" id="IPR042099">
    <property type="entry name" value="ANL_N_sf"/>
</dbReference>
<dbReference type="Gene3D" id="3.40.50.12780">
    <property type="entry name" value="N-terminal domain of ligase-like"/>
    <property type="match status" value="1"/>
</dbReference>
<feature type="domain" description="AMP-dependent synthetase/ligase" evidence="2">
    <location>
        <begin position="10"/>
        <end position="318"/>
    </location>
</feature>
<sequence>MRLLVGDIFTNAARTVPDRMALAIGDRSWTFGELDLISDQVAHRLLEKGVGVGDHVSLRADLSLATVALFAATAKIGAVFVPIDPALSDVEVSRLHATFDAALSLDTHGAAHLVEHAIELGPVDPIDDSELHEGLTQVMFFTSGSTGEPKGIALGQRVLSLRSHPGAQPEDRGSAVCPFPLFHVAGWATTLQQWQARAAVIYPETFRADAICRVVAAYRAERIYCIPAIWRRILDHVAEARAVGGPLPDLSSIRFADTGTSATPLSLIEAIQELVPQARVRVFYGSTEGGAVTCLQGEALTERVGSCGLPMQGIRLRTGGDGELQLQGPCVLEPVTADDPQFTADGWFRTGDLAEIDDQGYVYIVGRAKEVIRSGGHSVSPVEVEAVLATVPGIRDVAVIGLPDPDWGEIICAVVVGAPGSRTPGLEFVRRCCSDRLATFKHPRRLVVVDEIPRTASTQQVRRRLLAAQIGDAPVSSSASSAPQSPDRVPAG</sequence>
<reference evidence="4 5" key="1">
    <citation type="submission" date="2020-08" db="EMBL/GenBank/DDBJ databases">
        <title>Sequencing the genomes of 1000 actinobacteria strains.</title>
        <authorList>
            <person name="Klenk H.-P."/>
        </authorList>
    </citation>
    <scope>NUCLEOTIDE SEQUENCE [LARGE SCALE GENOMIC DNA]</scope>
    <source>
        <strain evidence="4 5">DSM 105498</strain>
    </source>
</reference>
<evidence type="ECO:0000256" key="1">
    <source>
        <dbReference type="SAM" id="MobiDB-lite"/>
    </source>
</evidence>